<sequence length="138" mass="15471">MSQNTDNGLRCPCGTGETYGQCCGRFHAGSAAPTAEALMRSRYCAYALLARDPHRFGAYLHETWDPATRPALAELREPGPEWVRLQILGTTGGPFDDTATVEFVALYRDDDGARHRMHEHSRFRREGGPWLYIDGDVR</sequence>
<proteinExistence type="predicted"/>
<dbReference type="Gene3D" id="3.10.450.50">
    <property type="match status" value="1"/>
</dbReference>
<dbReference type="EMBL" id="SHLA01000001">
    <property type="protein sequence ID" value="RZU63604.1"/>
    <property type="molecule type" value="Genomic_DNA"/>
</dbReference>
<comment type="caution">
    <text evidence="2">The sequence shown here is derived from an EMBL/GenBank/DDBJ whole genome shotgun (WGS) entry which is preliminary data.</text>
</comment>
<dbReference type="InterPro" id="IPR004027">
    <property type="entry name" value="SEC_C_motif"/>
</dbReference>
<evidence type="ECO:0000313" key="3">
    <source>
        <dbReference type="Proteomes" id="UP000292685"/>
    </source>
</evidence>
<feature type="domain" description="YchJ-like middle NTF2-like" evidence="1">
    <location>
        <begin position="34"/>
        <end position="135"/>
    </location>
</feature>
<evidence type="ECO:0000313" key="2">
    <source>
        <dbReference type="EMBL" id="RZU63604.1"/>
    </source>
</evidence>
<dbReference type="AlphaFoldDB" id="A0A4Q8AH20"/>
<keyword evidence="3" id="KW-1185">Reference proteome</keyword>
<reference evidence="2 3" key="1">
    <citation type="submission" date="2019-02" db="EMBL/GenBank/DDBJ databases">
        <title>Sequencing the genomes of 1000 actinobacteria strains.</title>
        <authorList>
            <person name="Klenk H.-P."/>
        </authorList>
    </citation>
    <scope>NUCLEOTIDE SEQUENCE [LARGE SCALE GENOMIC DNA]</scope>
    <source>
        <strain evidence="2 3">DSM 17364</strain>
    </source>
</reference>
<dbReference type="InterPro" id="IPR048469">
    <property type="entry name" value="YchJ-like_M"/>
</dbReference>
<name>A0A4Q8AH20_9MICC</name>
<protein>
    <submittedName>
        <fullName evidence="2">SEC-C motif-containing protein</fullName>
    </submittedName>
</protein>
<dbReference type="OrthoDB" id="21421at2"/>
<gene>
    <name evidence="2" type="ORF">EV380_3225</name>
</gene>
<dbReference type="InterPro" id="IPR032710">
    <property type="entry name" value="NTF2-like_dom_sf"/>
</dbReference>
<dbReference type="Proteomes" id="UP000292685">
    <property type="component" value="Unassembled WGS sequence"/>
</dbReference>
<organism evidence="2 3">
    <name type="scientific">Zhihengliuella halotolerans</name>
    <dbReference type="NCBI Taxonomy" id="370736"/>
    <lineage>
        <taxon>Bacteria</taxon>
        <taxon>Bacillati</taxon>
        <taxon>Actinomycetota</taxon>
        <taxon>Actinomycetes</taxon>
        <taxon>Micrococcales</taxon>
        <taxon>Micrococcaceae</taxon>
        <taxon>Zhihengliuella</taxon>
    </lineage>
</organism>
<dbReference type="SUPFAM" id="SSF54427">
    <property type="entry name" value="NTF2-like"/>
    <property type="match status" value="1"/>
</dbReference>
<accession>A0A4Q8AH20</accession>
<dbReference type="Pfam" id="PF17775">
    <property type="entry name" value="YchJ_M-like"/>
    <property type="match status" value="1"/>
</dbReference>
<dbReference type="RefSeq" id="WP_130451945.1">
    <property type="nucleotide sequence ID" value="NZ_SHLA01000001.1"/>
</dbReference>
<dbReference type="Pfam" id="PF02810">
    <property type="entry name" value="SEC-C"/>
    <property type="match status" value="1"/>
</dbReference>
<evidence type="ECO:0000259" key="1">
    <source>
        <dbReference type="Pfam" id="PF17775"/>
    </source>
</evidence>